<evidence type="ECO:0000256" key="5">
    <source>
        <dbReference type="ARBA" id="ARBA00023172"/>
    </source>
</evidence>
<evidence type="ECO:0000256" key="1">
    <source>
        <dbReference type="ARBA" id="ARBA00002190"/>
    </source>
</evidence>
<keyword evidence="5 6" id="KW-0233">DNA recombination</keyword>
<evidence type="ECO:0000256" key="6">
    <source>
        <dbReference type="RuleBase" id="RU365089"/>
    </source>
</evidence>
<comment type="function">
    <text evidence="1 6">Required for the transposition of the insertion element.</text>
</comment>
<reference evidence="7 8" key="1">
    <citation type="submission" date="2020-08" db="EMBL/GenBank/DDBJ databases">
        <title>Genomic Encyclopedia of Type Strains, Phase IV (KMG-IV): sequencing the most valuable type-strain genomes for metagenomic binning, comparative biology and taxonomic classification.</title>
        <authorList>
            <person name="Goeker M."/>
        </authorList>
    </citation>
    <scope>NUCLEOTIDE SEQUENCE [LARGE SCALE GENOMIC DNA]</scope>
    <source>
        <strain evidence="7 8">DSM 105137</strain>
    </source>
</reference>
<dbReference type="PANTHER" id="PTHR33217">
    <property type="entry name" value="TRANSPOSASE FOR INSERTION SEQUENCE ELEMENT IS1081"/>
    <property type="match status" value="1"/>
</dbReference>
<evidence type="ECO:0000313" key="7">
    <source>
        <dbReference type="EMBL" id="MBB4080778.1"/>
    </source>
</evidence>
<accession>A0A840EFT0</accession>
<dbReference type="GO" id="GO:0004803">
    <property type="term" value="F:transposase activity"/>
    <property type="evidence" value="ECO:0007669"/>
    <property type="project" value="UniProtKB-UniRule"/>
</dbReference>
<dbReference type="GO" id="GO:0003677">
    <property type="term" value="F:DNA binding"/>
    <property type="evidence" value="ECO:0007669"/>
    <property type="project" value="UniProtKB-UniRule"/>
</dbReference>
<dbReference type="Proteomes" id="UP000576209">
    <property type="component" value="Unassembled WGS sequence"/>
</dbReference>
<evidence type="ECO:0000256" key="3">
    <source>
        <dbReference type="ARBA" id="ARBA00022578"/>
    </source>
</evidence>
<evidence type="ECO:0000256" key="2">
    <source>
        <dbReference type="ARBA" id="ARBA00010961"/>
    </source>
</evidence>
<sequence>MIESWRRNWDNLSLMFNYSYMIRKVMYTTNSIEAFHRQLRKVTKTKGSFTSDTALMKLLFLVQRDVTSKWKKPMHNWNRILSQLAILYDDRLRLDL</sequence>
<dbReference type="InterPro" id="IPR001207">
    <property type="entry name" value="Transposase_mutator"/>
</dbReference>
<dbReference type="Pfam" id="PF00872">
    <property type="entry name" value="Transposase_mut"/>
    <property type="match status" value="1"/>
</dbReference>
<dbReference type="GO" id="GO:0006313">
    <property type="term" value="P:DNA transposition"/>
    <property type="evidence" value="ECO:0007669"/>
    <property type="project" value="UniProtKB-UniRule"/>
</dbReference>
<keyword evidence="8" id="KW-1185">Reference proteome</keyword>
<keyword evidence="4 6" id="KW-0238">DNA-binding</keyword>
<keyword evidence="6" id="KW-0814">Transposable element</keyword>
<dbReference type="PANTHER" id="PTHR33217:SF8">
    <property type="entry name" value="MUTATOR FAMILY TRANSPOSASE"/>
    <property type="match status" value="1"/>
</dbReference>
<evidence type="ECO:0000256" key="4">
    <source>
        <dbReference type="ARBA" id="ARBA00023125"/>
    </source>
</evidence>
<gene>
    <name evidence="7" type="ORF">GGR28_003413</name>
</gene>
<evidence type="ECO:0000313" key="8">
    <source>
        <dbReference type="Proteomes" id="UP000576209"/>
    </source>
</evidence>
<name>A0A840EFT0_9BACT</name>
<dbReference type="EMBL" id="JACIFF010000009">
    <property type="protein sequence ID" value="MBB4080778.1"/>
    <property type="molecule type" value="Genomic_DNA"/>
</dbReference>
<keyword evidence="3 6" id="KW-0815">Transposition</keyword>
<proteinExistence type="inferred from homology"/>
<comment type="caution">
    <text evidence="7">The sequence shown here is derived from an EMBL/GenBank/DDBJ whole genome shotgun (WGS) entry which is preliminary data.</text>
</comment>
<organism evidence="7 8">
    <name type="scientific">Neolewinella aquimaris</name>
    <dbReference type="NCBI Taxonomy" id="1835722"/>
    <lineage>
        <taxon>Bacteria</taxon>
        <taxon>Pseudomonadati</taxon>
        <taxon>Bacteroidota</taxon>
        <taxon>Saprospiria</taxon>
        <taxon>Saprospirales</taxon>
        <taxon>Lewinellaceae</taxon>
        <taxon>Neolewinella</taxon>
    </lineage>
</organism>
<comment type="similarity">
    <text evidence="2 6">Belongs to the transposase mutator family.</text>
</comment>
<protein>
    <recommendedName>
        <fullName evidence="6">Mutator family transposase</fullName>
    </recommendedName>
</protein>
<dbReference type="AlphaFoldDB" id="A0A840EFT0"/>